<dbReference type="PRINTS" id="PR00385">
    <property type="entry name" value="P450"/>
</dbReference>
<reference evidence="15 16" key="1">
    <citation type="journal article" date="2018" name="Mycol. Prog.">
        <title>Coniella lustricola, a new species from submerged detritus.</title>
        <authorList>
            <person name="Raudabaugh D.B."/>
            <person name="Iturriaga T."/>
            <person name="Carver A."/>
            <person name="Mondo S."/>
            <person name="Pangilinan J."/>
            <person name="Lipzen A."/>
            <person name="He G."/>
            <person name="Amirebrahimi M."/>
            <person name="Grigoriev I.V."/>
            <person name="Miller A.N."/>
        </authorList>
    </citation>
    <scope>NUCLEOTIDE SEQUENCE [LARGE SCALE GENOMIC DNA]</scope>
    <source>
        <strain evidence="15 16">B22-T-1</strain>
    </source>
</reference>
<dbReference type="Gene3D" id="1.10.630.10">
    <property type="entry name" value="Cytochrome P450"/>
    <property type="match status" value="1"/>
</dbReference>
<evidence type="ECO:0000256" key="3">
    <source>
        <dbReference type="ARBA" id="ARBA00010617"/>
    </source>
</evidence>
<keyword evidence="11 14" id="KW-0472">Membrane</keyword>
<dbReference type="InterPro" id="IPR050121">
    <property type="entry name" value="Cytochrome_P450_monoxygenase"/>
</dbReference>
<evidence type="ECO:0000313" key="15">
    <source>
        <dbReference type="EMBL" id="PSR76875.1"/>
    </source>
</evidence>
<dbReference type="Proteomes" id="UP000241462">
    <property type="component" value="Unassembled WGS sequence"/>
</dbReference>
<feature type="binding site" description="axial binding residue" evidence="12">
    <location>
        <position position="474"/>
    </location>
    <ligand>
        <name>heme</name>
        <dbReference type="ChEBI" id="CHEBI:30413"/>
    </ligand>
    <ligandPart>
        <name>Fe</name>
        <dbReference type="ChEBI" id="CHEBI:18248"/>
    </ligandPart>
</feature>
<keyword evidence="16" id="KW-1185">Reference proteome</keyword>
<keyword evidence="7 14" id="KW-1133">Transmembrane helix</keyword>
<dbReference type="GO" id="GO:0016020">
    <property type="term" value="C:membrane"/>
    <property type="evidence" value="ECO:0007669"/>
    <property type="project" value="UniProtKB-SubCell"/>
</dbReference>
<name>A0A2T2ZU44_9PEZI</name>
<evidence type="ECO:0000256" key="14">
    <source>
        <dbReference type="SAM" id="Phobius"/>
    </source>
</evidence>
<keyword evidence="6 12" id="KW-0479">Metal-binding</keyword>
<dbReference type="GO" id="GO:0016705">
    <property type="term" value="F:oxidoreductase activity, acting on paired donors, with incorporation or reduction of molecular oxygen"/>
    <property type="evidence" value="ECO:0007669"/>
    <property type="project" value="InterPro"/>
</dbReference>
<dbReference type="EMBL" id="KZ678690">
    <property type="protein sequence ID" value="PSR76875.1"/>
    <property type="molecule type" value="Genomic_DNA"/>
</dbReference>
<dbReference type="InterPro" id="IPR036396">
    <property type="entry name" value="Cyt_P450_sf"/>
</dbReference>
<evidence type="ECO:0000256" key="9">
    <source>
        <dbReference type="ARBA" id="ARBA00023004"/>
    </source>
</evidence>
<evidence type="ECO:0000256" key="7">
    <source>
        <dbReference type="ARBA" id="ARBA00022989"/>
    </source>
</evidence>
<evidence type="ECO:0000256" key="6">
    <source>
        <dbReference type="ARBA" id="ARBA00022723"/>
    </source>
</evidence>
<evidence type="ECO:0000256" key="10">
    <source>
        <dbReference type="ARBA" id="ARBA00023033"/>
    </source>
</evidence>
<dbReference type="GO" id="GO:0005506">
    <property type="term" value="F:iron ion binding"/>
    <property type="evidence" value="ECO:0007669"/>
    <property type="project" value="InterPro"/>
</dbReference>
<evidence type="ECO:0000256" key="1">
    <source>
        <dbReference type="ARBA" id="ARBA00001971"/>
    </source>
</evidence>
<keyword evidence="10 13" id="KW-0503">Monooxygenase</keyword>
<dbReference type="InterPro" id="IPR001128">
    <property type="entry name" value="Cyt_P450"/>
</dbReference>
<organism evidence="15 16">
    <name type="scientific">Coniella lustricola</name>
    <dbReference type="NCBI Taxonomy" id="2025994"/>
    <lineage>
        <taxon>Eukaryota</taxon>
        <taxon>Fungi</taxon>
        <taxon>Dikarya</taxon>
        <taxon>Ascomycota</taxon>
        <taxon>Pezizomycotina</taxon>
        <taxon>Sordariomycetes</taxon>
        <taxon>Sordariomycetidae</taxon>
        <taxon>Diaporthales</taxon>
        <taxon>Schizoparmaceae</taxon>
        <taxon>Coniella</taxon>
    </lineage>
</organism>
<evidence type="ECO:0000256" key="4">
    <source>
        <dbReference type="ARBA" id="ARBA00022617"/>
    </source>
</evidence>
<dbReference type="SUPFAM" id="SSF48264">
    <property type="entry name" value="Cytochrome P450"/>
    <property type="match status" value="1"/>
</dbReference>
<comment type="subcellular location">
    <subcellularLocation>
        <location evidence="2">Membrane</location>
    </subcellularLocation>
</comment>
<dbReference type="AlphaFoldDB" id="A0A2T2ZU44"/>
<evidence type="ECO:0000313" key="16">
    <source>
        <dbReference type="Proteomes" id="UP000241462"/>
    </source>
</evidence>
<evidence type="ECO:0000256" key="5">
    <source>
        <dbReference type="ARBA" id="ARBA00022692"/>
    </source>
</evidence>
<dbReference type="PROSITE" id="PS00086">
    <property type="entry name" value="CYTOCHROME_P450"/>
    <property type="match status" value="1"/>
</dbReference>
<dbReference type="GO" id="GO:0020037">
    <property type="term" value="F:heme binding"/>
    <property type="evidence" value="ECO:0007669"/>
    <property type="project" value="InterPro"/>
</dbReference>
<sequence>MFTSRLQHCFLACALGITVHHGILIRGEWHLYPASIVISHLIGFAAYHLSQNYYGHQSWYLTALPAIAYLAALFSSITIYRLFFHRLRMFPGPRLAAVSKLWHVWMCRNSRGHLVLDALHKKYGPFVRTGPNELTIFHPLAFEYLDGPKSRTTRSEWYDILQPITSVVMSREKSLHSARRKIWERAFSLSYVTEYYRRINSHIQVLTDKIEERLEEPIVLNDLLFRLFFDSMGDFGFGQDFGTLKHGNRVQGLEVMRGLSALLGIISPAIWIARAAFAFFPGVWKIKHFVQLQKFSERCARDKTRISISSAFLQEYERLGVNTASNQFLRGESSTLLIAASDTAAPSAMAIFYFLAQYPEHAARIQEELINVDCTDVKSLALLPHLNGVINEAMRLIPGIPTFGNRFSPPEGFMAGDTFIPGSVTLCAPRYSIHRLENAFERPTEFIPERWYKSPKLIKEKAAFAPFSMGRTMCIGKNIALAQLRLVTAALLSRYNIEFAADTGNGQAVERDMLDQLTAKPGDLTVVWHRRSIIG</sequence>
<feature type="transmembrane region" description="Helical" evidence="14">
    <location>
        <begin position="59"/>
        <end position="84"/>
    </location>
</feature>
<dbReference type="OrthoDB" id="6692864at2759"/>
<comment type="cofactor">
    <cofactor evidence="1 12">
        <name>heme</name>
        <dbReference type="ChEBI" id="CHEBI:30413"/>
    </cofactor>
</comment>
<proteinExistence type="inferred from homology"/>
<dbReference type="InParanoid" id="A0A2T2ZU44"/>
<keyword evidence="9 12" id="KW-0408">Iron</keyword>
<dbReference type="InterPro" id="IPR017972">
    <property type="entry name" value="Cyt_P450_CS"/>
</dbReference>
<evidence type="ECO:0000256" key="13">
    <source>
        <dbReference type="RuleBase" id="RU000461"/>
    </source>
</evidence>
<dbReference type="CDD" id="cd11061">
    <property type="entry name" value="CYP67-like"/>
    <property type="match status" value="1"/>
</dbReference>
<dbReference type="PRINTS" id="PR00463">
    <property type="entry name" value="EP450I"/>
</dbReference>
<keyword evidence="4 12" id="KW-0349">Heme</keyword>
<protein>
    <submittedName>
        <fullName evidence="15">Benzoate 4-monooxygenase cytochrome P450</fullName>
    </submittedName>
</protein>
<gene>
    <name evidence="15" type="ORF">BD289DRAFT_378397</name>
</gene>
<dbReference type="Pfam" id="PF00067">
    <property type="entry name" value="p450"/>
    <property type="match status" value="1"/>
</dbReference>
<comment type="similarity">
    <text evidence="3 13">Belongs to the cytochrome P450 family.</text>
</comment>
<dbReference type="PANTHER" id="PTHR24305">
    <property type="entry name" value="CYTOCHROME P450"/>
    <property type="match status" value="1"/>
</dbReference>
<accession>A0A2T2ZU44</accession>
<feature type="transmembrane region" description="Helical" evidence="14">
    <location>
        <begin position="259"/>
        <end position="284"/>
    </location>
</feature>
<keyword evidence="8 13" id="KW-0560">Oxidoreductase</keyword>
<dbReference type="STRING" id="2025994.A0A2T2ZU44"/>
<dbReference type="InterPro" id="IPR002401">
    <property type="entry name" value="Cyt_P450_E_grp-I"/>
</dbReference>
<dbReference type="GO" id="GO:0004497">
    <property type="term" value="F:monooxygenase activity"/>
    <property type="evidence" value="ECO:0007669"/>
    <property type="project" value="UniProtKB-KW"/>
</dbReference>
<evidence type="ECO:0000256" key="12">
    <source>
        <dbReference type="PIRSR" id="PIRSR602401-1"/>
    </source>
</evidence>
<evidence type="ECO:0000256" key="8">
    <source>
        <dbReference type="ARBA" id="ARBA00023002"/>
    </source>
</evidence>
<dbReference type="PANTHER" id="PTHR24305:SF112">
    <property type="entry name" value="L-ORNITHINE-N5-MONOOXYGENASE (EUROFUNG)"/>
    <property type="match status" value="1"/>
</dbReference>
<feature type="transmembrane region" description="Helical" evidence="14">
    <location>
        <begin position="29"/>
        <end position="47"/>
    </location>
</feature>
<evidence type="ECO:0000256" key="2">
    <source>
        <dbReference type="ARBA" id="ARBA00004370"/>
    </source>
</evidence>
<keyword evidence="5 14" id="KW-0812">Transmembrane</keyword>
<evidence type="ECO:0000256" key="11">
    <source>
        <dbReference type="ARBA" id="ARBA00023136"/>
    </source>
</evidence>